<dbReference type="KEGG" id="ccoo:ATE51_02422"/>
<evidence type="ECO:0000313" key="22">
    <source>
        <dbReference type="Proteomes" id="UP000557830"/>
    </source>
</evidence>
<dbReference type="GO" id="GO:0032153">
    <property type="term" value="C:cell division site"/>
    <property type="evidence" value="ECO:0007669"/>
    <property type="project" value="TreeGrafter"/>
</dbReference>
<evidence type="ECO:0000313" key="19">
    <source>
        <dbReference type="Proteomes" id="UP000382436"/>
    </source>
</evidence>
<dbReference type="Proteomes" id="UP000409545">
    <property type="component" value="Unassembled WGS sequence"/>
</dbReference>
<dbReference type="Proteomes" id="UP000576616">
    <property type="component" value="Unassembled WGS sequence"/>
</dbReference>
<dbReference type="Proteomes" id="UP000557830">
    <property type="component" value="Unassembled WGS sequence"/>
</dbReference>
<comment type="subcellular location">
    <subcellularLocation>
        <location evidence="1">Cell membrane</location>
        <topology evidence="1">Multi-pass membrane protein</topology>
    </subcellularLocation>
</comment>
<dbReference type="EMBL" id="AACSIE010000002">
    <property type="protein sequence ID" value="EAL9204106.1"/>
    <property type="molecule type" value="Genomic_DNA"/>
</dbReference>
<evidence type="ECO:0000313" key="13">
    <source>
        <dbReference type="EMBL" id="EAL6850372.1"/>
    </source>
</evidence>
<feature type="transmembrane region" description="Helical" evidence="6">
    <location>
        <begin position="240"/>
        <end position="264"/>
    </location>
</feature>
<reference evidence="10 19" key="1">
    <citation type="submission" date="2018-05" db="EMBL/GenBank/DDBJ databases">
        <authorList>
            <consortium name="PulseNet: The National Subtyping Network for Foodborne Disease Surveillance"/>
            <person name="Tarr C.L."/>
            <person name="Trees E."/>
            <person name="Katz L.S."/>
            <person name="Carleton-Romer H.A."/>
            <person name="Stroika S."/>
            <person name="Kucerova Z."/>
            <person name="Roache K.F."/>
            <person name="Sabol A.L."/>
            <person name="Besser J."/>
            <person name="Gerner-Smidt P."/>
        </authorList>
    </citation>
    <scope>NUCLEOTIDE SEQUENCE [LARGE SCALE GENOMIC DNA]</scope>
    <source>
        <strain evidence="10 19">PNUSAC001435</strain>
        <strain evidence="8 23">PNUSAC007828</strain>
    </source>
</reference>
<dbReference type="InterPro" id="IPR003838">
    <property type="entry name" value="ABC3_permease_C"/>
</dbReference>
<feature type="domain" description="ABC3 transporter permease C-terminal" evidence="7">
    <location>
        <begin position="151"/>
        <end position="263"/>
    </location>
</feature>
<gene>
    <name evidence="12" type="ORF">B9Q54_00175</name>
    <name evidence="9" type="ORF">BU953_06900</name>
    <name evidence="10" type="ORF">BZ274_03815</name>
    <name evidence="11" type="ORF">CJD00_07285</name>
    <name evidence="13" type="ORF">DSX26_02665</name>
    <name evidence="14" type="ORF">DYF97_01310</name>
    <name evidence="15" type="ORF">DYU70_02860</name>
    <name evidence="8" type="ORF">ES716_06440</name>
</gene>
<comment type="caution">
    <text evidence="13">The sequence shown here is derived from an EMBL/GenBank/DDBJ whole genome shotgun (WGS) entry which is preliminary data.</text>
</comment>
<keyword evidence="2" id="KW-1003">Cell membrane</keyword>
<dbReference type="EMBL" id="AACRQU010000002">
    <property type="protein sequence ID" value="EAL8416061.1"/>
    <property type="molecule type" value="Genomic_DNA"/>
</dbReference>
<evidence type="ECO:0000313" key="16">
    <source>
        <dbReference type="Proteomes" id="UP000333665"/>
    </source>
</evidence>
<evidence type="ECO:0000313" key="14">
    <source>
        <dbReference type="EMBL" id="EAL8416061.1"/>
    </source>
</evidence>
<dbReference type="KEGG" id="ccof:VC76_02945"/>
<keyword evidence="3 6" id="KW-0812">Transmembrane</keyword>
<dbReference type="EMBL" id="AACGUZ010000001">
    <property type="protein sequence ID" value="EAK5102703.1"/>
    <property type="molecule type" value="Genomic_DNA"/>
</dbReference>
<evidence type="ECO:0000313" key="21">
    <source>
        <dbReference type="Proteomes" id="UP000411403"/>
    </source>
</evidence>
<evidence type="ECO:0000256" key="2">
    <source>
        <dbReference type="ARBA" id="ARBA00022475"/>
    </source>
</evidence>
<dbReference type="AlphaFoldDB" id="A0A0Q2WL00"/>
<dbReference type="eggNOG" id="COG2177">
    <property type="taxonomic scope" value="Bacteria"/>
</dbReference>
<accession>A0A0Q2WL00</accession>
<evidence type="ECO:0000313" key="12">
    <source>
        <dbReference type="EMBL" id="EAK5102703.1"/>
    </source>
</evidence>
<evidence type="ECO:0000313" key="8">
    <source>
        <dbReference type="EMBL" id="EAH8157559.1"/>
    </source>
</evidence>
<dbReference type="PANTHER" id="PTHR47755:SF1">
    <property type="entry name" value="CELL DIVISION PROTEIN FTSX"/>
    <property type="match status" value="1"/>
</dbReference>
<dbReference type="EMBL" id="AACBVJ010000006">
    <property type="protein sequence ID" value="EAJ9197309.1"/>
    <property type="molecule type" value="Genomic_DNA"/>
</dbReference>
<keyword evidence="5 6" id="KW-0472">Membrane</keyword>
<evidence type="ECO:0000313" key="15">
    <source>
        <dbReference type="EMBL" id="EAL9204106.1"/>
    </source>
</evidence>
<dbReference type="InterPro" id="IPR004513">
    <property type="entry name" value="FtsX"/>
</dbReference>
<sequence>MKFFKTHLSLILPLLFMMFAFEFILLTNATLRHYEELVNKDYNIIVASSAELDKNVIKTKLSSFSSLEPLDPKDLIDRLKNDISDKNLKVLRDSLPKFYSIKLDYLPTQNELNTIKNQLLSIPSISKVETFAKTHDKVYSLLVLMKFVFWLFLFIIILLSFVLFLKQMRIWLFEHTERVEIMCLFGAPFWFRSFMLYKIVVLDCFIAFIILFVFFTQIYNLSIVQDSLKAVDIILPPINFIVHLGVIFLVTLFICLFCVNSVMFRVKK</sequence>
<dbReference type="Proteomes" id="UP000361993">
    <property type="component" value="Unassembled WGS sequence"/>
</dbReference>
<feature type="transmembrane region" description="Helical" evidence="6">
    <location>
        <begin position="147"/>
        <end position="165"/>
    </location>
</feature>
<dbReference type="Proteomes" id="UP000411403">
    <property type="component" value="Unassembled WGS sequence"/>
</dbReference>
<evidence type="ECO:0000259" key="7">
    <source>
        <dbReference type="Pfam" id="PF02687"/>
    </source>
</evidence>
<evidence type="ECO:0000256" key="6">
    <source>
        <dbReference type="SAM" id="Phobius"/>
    </source>
</evidence>
<feature type="transmembrane region" description="Helical" evidence="6">
    <location>
        <begin position="199"/>
        <end position="220"/>
    </location>
</feature>
<proteinExistence type="predicted"/>
<feature type="transmembrane region" description="Helical" evidence="6">
    <location>
        <begin position="7"/>
        <end position="26"/>
    </location>
</feature>
<dbReference type="GeneID" id="66544428"/>
<name>A0A0Q2WL00_CAMCO</name>
<evidence type="ECO:0000256" key="4">
    <source>
        <dbReference type="ARBA" id="ARBA00022989"/>
    </source>
</evidence>
<dbReference type="RefSeq" id="WP_002776224.1">
    <property type="nucleotide sequence ID" value="NZ_AANHVQ020000007.1"/>
</dbReference>
<evidence type="ECO:0000313" key="18">
    <source>
        <dbReference type="Proteomes" id="UP000361993"/>
    </source>
</evidence>
<dbReference type="EMBL" id="AABUYW010000012">
    <property type="protein sequence ID" value="EAJ1077335.1"/>
    <property type="molecule type" value="Genomic_DNA"/>
</dbReference>
<evidence type="ECO:0000256" key="3">
    <source>
        <dbReference type="ARBA" id="ARBA00022692"/>
    </source>
</evidence>
<evidence type="ECO:0000256" key="1">
    <source>
        <dbReference type="ARBA" id="ARBA00004651"/>
    </source>
</evidence>
<dbReference type="Pfam" id="PF02687">
    <property type="entry name" value="FtsX"/>
    <property type="match status" value="1"/>
</dbReference>
<dbReference type="EMBL" id="AACDUL010000013">
    <property type="protein sequence ID" value="EAK1510055.1"/>
    <property type="molecule type" value="Genomic_DNA"/>
</dbReference>
<evidence type="ECO:0000313" key="17">
    <source>
        <dbReference type="Proteomes" id="UP000352088"/>
    </source>
</evidence>
<dbReference type="Proteomes" id="UP000333665">
    <property type="component" value="Unassembled WGS sequence"/>
</dbReference>
<evidence type="ECO:0000256" key="5">
    <source>
        <dbReference type="ARBA" id="ARBA00023136"/>
    </source>
</evidence>
<dbReference type="EMBL" id="AACQHW010000002">
    <property type="protein sequence ID" value="EAL6850372.1"/>
    <property type="molecule type" value="Genomic_DNA"/>
</dbReference>
<dbReference type="Proteomes" id="UP000352088">
    <property type="component" value="Unassembled WGS sequence"/>
</dbReference>
<dbReference type="EMBL" id="AABKAB010000011">
    <property type="protein sequence ID" value="EAH8157559.1"/>
    <property type="molecule type" value="Genomic_DNA"/>
</dbReference>
<evidence type="ECO:0000313" key="9">
    <source>
        <dbReference type="EMBL" id="EAJ1077335.1"/>
    </source>
</evidence>
<evidence type="ECO:0000313" key="23">
    <source>
        <dbReference type="Proteomes" id="UP000576616"/>
    </source>
</evidence>
<dbReference type="GO" id="GO:0005886">
    <property type="term" value="C:plasma membrane"/>
    <property type="evidence" value="ECO:0007669"/>
    <property type="project" value="UniProtKB-SubCell"/>
</dbReference>
<keyword evidence="4 6" id="KW-1133">Transmembrane helix</keyword>
<evidence type="ECO:0000313" key="10">
    <source>
        <dbReference type="EMBL" id="EAJ9197309.1"/>
    </source>
</evidence>
<reference evidence="13 17" key="3">
    <citation type="submission" date="2018-07" db="EMBL/GenBank/DDBJ databases">
        <authorList>
            <consortium name="NARMS: The National Antimicrobial Resistance Monitoring System"/>
        </authorList>
    </citation>
    <scope>NUCLEOTIDE SEQUENCE [LARGE SCALE GENOMIC DNA]</scope>
    <source>
        <strain evidence="15 21">CVM N17C171</strain>
        <strain evidence="13 17">CVM N17C548</strain>
        <strain evidence="14 16">FSIS11812579</strain>
        <strain evidence="9 22">FSIS1609200</strain>
        <strain evidence="12 20">FSIS1711007</strain>
    </source>
</reference>
<evidence type="ECO:0000313" key="20">
    <source>
        <dbReference type="Proteomes" id="UP000409545"/>
    </source>
</evidence>
<dbReference type="GO" id="GO:0051301">
    <property type="term" value="P:cell division"/>
    <property type="evidence" value="ECO:0007669"/>
    <property type="project" value="InterPro"/>
</dbReference>
<organism evidence="13 17">
    <name type="scientific">Campylobacter coli</name>
    <dbReference type="NCBI Taxonomy" id="195"/>
    <lineage>
        <taxon>Bacteria</taxon>
        <taxon>Pseudomonadati</taxon>
        <taxon>Campylobacterota</taxon>
        <taxon>Epsilonproteobacteria</taxon>
        <taxon>Campylobacterales</taxon>
        <taxon>Campylobacteraceae</taxon>
        <taxon>Campylobacter</taxon>
    </lineage>
</organism>
<dbReference type="Proteomes" id="UP000382436">
    <property type="component" value="Unassembled WGS sequence"/>
</dbReference>
<protein>
    <submittedName>
        <fullName evidence="13">ABC transporter permease</fullName>
    </submittedName>
</protein>
<reference evidence="11 18" key="2">
    <citation type="submission" date="2018-05" db="EMBL/GenBank/DDBJ databases">
        <authorList>
            <consortium name="GenomeTrakr network: Whole genome sequencing for foodborne pathogen traceback"/>
        </authorList>
    </citation>
    <scope>NUCLEOTIDE SEQUENCE [LARGE SCALE GENOMIC DNA]</scope>
    <source>
        <strain evidence="11 18">NC_C6016</strain>
    </source>
</reference>
<evidence type="ECO:0000313" key="11">
    <source>
        <dbReference type="EMBL" id="EAK1510055.1"/>
    </source>
</evidence>
<dbReference type="PANTHER" id="PTHR47755">
    <property type="entry name" value="CELL DIVISION PROTEIN FTSX"/>
    <property type="match status" value="1"/>
</dbReference>